<dbReference type="EMBL" id="JBHSNY010000011">
    <property type="protein sequence ID" value="MFC5637895.1"/>
    <property type="molecule type" value="Genomic_DNA"/>
</dbReference>
<comment type="caution">
    <text evidence="9">The sequence shown here is derived from an EMBL/GenBank/DDBJ whole genome shotgun (WGS) entry which is preliminary data.</text>
</comment>
<dbReference type="RefSeq" id="WP_381027993.1">
    <property type="nucleotide sequence ID" value="NZ_JBHSNY010000011.1"/>
</dbReference>
<organism evidence="9 10">
    <name type="scientific">Streptomyces bullii</name>
    <dbReference type="NCBI Taxonomy" id="349910"/>
    <lineage>
        <taxon>Bacteria</taxon>
        <taxon>Bacillati</taxon>
        <taxon>Actinomycetota</taxon>
        <taxon>Actinomycetes</taxon>
        <taxon>Kitasatosporales</taxon>
        <taxon>Streptomycetaceae</taxon>
        <taxon>Streptomyces</taxon>
    </lineage>
</organism>
<keyword evidence="3" id="KW-0808">Transferase</keyword>
<dbReference type="CDD" id="cd14014">
    <property type="entry name" value="STKc_PknB_like"/>
    <property type="match status" value="1"/>
</dbReference>
<dbReference type="PANTHER" id="PTHR43289">
    <property type="entry name" value="MITOGEN-ACTIVATED PROTEIN KINASE KINASE KINASE 20-RELATED"/>
    <property type="match status" value="1"/>
</dbReference>
<feature type="compositionally biased region" description="Polar residues" evidence="7">
    <location>
        <begin position="436"/>
        <end position="453"/>
    </location>
</feature>
<evidence type="ECO:0000259" key="8">
    <source>
        <dbReference type="PROSITE" id="PS50011"/>
    </source>
</evidence>
<dbReference type="Gene3D" id="1.10.510.10">
    <property type="entry name" value="Transferase(Phosphotransferase) domain 1"/>
    <property type="match status" value="1"/>
</dbReference>
<reference evidence="10" key="1">
    <citation type="journal article" date="2019" name="Int. J. Syst. Evol. Microbiol.">
        <title>The Global Catalogue of Microorganisms (GCM) 10K type strain sequencing project: providing services to taxonomists for standard genome sequencing and annotation.</title>
        <authorList>
            <consortium name="The Broad Institute Genomics Platform"/>
            <consortium name="The Broad Institute Genome Sequencing Center for Infectious Disease"/>
            <person name="Wu L."/>
            <person name="Ma J."/>
        </authorList>
    </citation>
    <scope>NUCLEOTIDE SEQUENCE [LARGE SCALE GENOMIC DNA]</scope>
    <source>
        <strain evidence="10">CGMCC 4.7248</strain>
    </source>
</reference>
<feature type="compositionally biased region" description="Polar residues" evidence="7">
    <location>
        <begin position="338"/>
        <end position="352"/>
    </location>
</feature>
<protein>
    <recommendedName>
        <fullName evidence="1">non-specific serine/threonine protein kinase</fullName>
        <ecNumber evidence="1">2.7.11.1</ecNumber>
    </recommendedName>
</protein>
<keyword evidence="10" id="KW-1185">Reference proteome</keyword>
<feature type="compositionally biased region" description="Low complexity" evidence="7">
    <location>
        <begin position="310"/>
        <end position="337"/>
    </location>
</feature>
<dbReference type="PANTHER" id="PTHR43289:SF6">
    <property type="entry name" value="SERINE_THREONINE-PROTEIN KINASE NEKL-3"/>
    <property type="match status" value="1"/>
</dbReference>
<keyword evidence="5 9" id="KW-0418">Kinase</keyword>
<dbReference type="SUPFAM" id="SSF56112">
    <property type="entry name" value="Protein kinase-like (PK-like)"/>
    <property type="match status" value="1"/>
</dbReference>
<gene>
    <name evidence="9" type="ORF">ACFPZJ_29845</name>
</gene>
<evidence type="ECO:0000256" key="5">
    <source>
        <dbReference type="ARBA" id="ARBA00022777"/>
    </source>
</evidence>
<proteinExistence type="predicted"/>
<dbReference type="InterPro" id="IPR008271">
    <property type="entry name" value="Ser/Thr_kinase_AS"/>
</dbReference>
<feature type="region of interest" description="Disordered" evidence="7">
    <location>
        <begin position="381"/>
        <end position="499"/>
    </location>
</feature>
<dbReference type="Proteomes" id="UP001596154">
    <property type="component" value="Unassembled WGS sequence"/>
</dbReference>
<evidence type="ECO:0000256" key="2">
    <source>
        <dbReference type="ARBA" id="ARBA00022527"/>
    </source>
</evidence>
<sequence>MAVRPWASGPEPRLHGKVLAGRYRLDALLGRGGAADVHQGFDLRLRRAVAVKVFRASSDTQTEERFTEEGILLARLQHPGLVTVYDAGRDKGEPFLIMDLVEGPTLRERITRGRLQPAEVGTLGAALADALAYVHAAGVVHRDVKPSNVLMDTTGSPRLTDFGISRLIDSTTHTASGALIGTAAYLAPEQVLGQHVGPAADIYALGLTLLECLKGDLEYDGTQLEAAIARLHRPPSFPPHIGHDLTRLLKAMTALEQHDRPDARSCAEVLSSLGGGRRAPVLPSGAWTEGRPQSRTPALYVGPPAPAAPAEPARPAAPAEPADPADPAGPADSPGSATSGTVVGAQHTSSGRRPSRRTMATVGTAVATLLGATLTGSLGDLSGSGADAASGPDGPRTTAPATEPSSTPPRQKKSAGDKERPTRISTTPAAAALPSRTPQVSGTDREYTATSSEPDAADPQLQPGKNDKAAAEPQTSKNQDTPKSGKRGKQRAAQAPGHR</sequence>
<accession>A0ABW0UXX4</accession>
<keyword evidence="4" id="KW-0547">Nucleotide-binding</keyword>
<dbReference type="Pfam" id="PF00069">
    <property type="entry name" value="Pkinase"/>
    <property type="match status" value="1"/>
</dbReference>
<dbReference type="PROSITE" id="PS00108">
    <property type="entry name" value="PROTEIN_KINASE_ST"/>
    <property type="match status" value="1"/>
</dbReference>
<dbReference type="EC" id="2.7.11.1" evidence="1"/>
<evidence type="ECO:0000256" key="1">
    <source>
        <dbReference type="ARBA" id="ARBA00012513"/>
    </source>
</evidence>
<dbReference type="InterPro" id="IPR000719">
    <property type="entry name" value="Prot_kinase_dom"/>
</dbReference>
<dbReference type="SMART" id="SM00220">
    <property type="entry name" value="S_TKc"/>
    <property type="match status" value="1"/>
</dbReference>
<keyword evidence="2" id="KW-0723">Serine/threonine-protein kinase</keyword>
<dbReference type="InterPro" id="IPR011009">
    <property type="entry name" value="Kinase-like_dom_sf"/>
</dbReference>
<feature type="region of interest" description="Disordered" evidence="7">
    <location>
        <begin position="277"/>
        <end position="358"/>
    </location>
</feature>
<dbReference type="GO" id="GO:0016301">
    <property type="term" value="F:kinase activity"/>
    <property type="evidence" value="ECO:0007669"/>
    <property type="project" value="UniProtKB-KW"/>
</dbReference>
<feature type="compositionally biased region" description="Polar residues" evidence="7">
    <location>
        <begin position="473"/>
        <end position="482"/>
    </location>
</feature>
<evidence type="ECO:0000256" key="7">
    <source>
        <dbReference type="SAM" id="MobiDB-lite"/>
    </source>
</evidence>
<keyword evidence="6" id="KW-0067">ATP-binding</keyword>
<evidence type="ECO:0000313" key="10">
    <source>
        <dbReference type="Proteomes" id="UP001596154"/>
    </source>
</evidence>
<name>A0ABW0UXX4_9ACTN</name>
<evidence type="ECO:0000256" key="6">
    <source>
        <dbReference type="ARBA" id="ARBA00022840"/>
    </source>
</evidence>
<dbReference type="PROSITE" id="PS50011">
    <property type="entry name" value="PROTEIN_KINASE_DOM"/>
    <property type="match status" value="1"/>
</dbReference>
<feature type="compositionally biased region" description="Low complexity" evidence="7">
    <location>
        <begin position="381"/>
        <end position="409"/>
    </location>
</feature>
<feature type="domain" description="Protein kinase" evidence="8">
    <location>
        <begin position="23"/>
        <end position="282"/>
    </location>
</feature>
<evidence type="ECO:0000313" key="9">
    <source>
        <dbReference type="EMBL" id="MFC5637895.1"/>
    </source>
</evidence>
<dbReference type="Gene3D" id="3.30.200.20">
    <property type="entry name" value="Phosphorylase Kinase, domain 1"/>
    <property type="match status" value="1"/>
</dbReference>
<evidence type="ECO:0000256" key="3">
    <source>
        <dbReference type="ARBA" id="ARBA00022679"/>
    </source>
</evidence>
<evidence type="ECO:0000256" key="4">
    <source>
        <dbReference type="ARBA" id="ARBA00022741"/>
    </source>
</evidence>